<dbReference type="InterPro" id="IPR011011">
    <property type="entry name" value="Znf_FYVE_PHD"/>
</dbReference>
<feature type="non-terminal residue" evidence="1">
    <location>
        <position position="1"/>
    </location>
</feature>
<evidence type="ECO:0000313" key="1">
    <source>
        <dbReference type="EMBL" id="JAT25334.1"/>
    </source>
</evidence>
<dbReference type="SUPFAM" id="SSF57903">
    <property type="entry name" value="FYVE/PHD zinc finger"/>
    <property type="match status" value="1"/>
</dbReference>
<proteinExistence type="predicted"/>
<accession>A0A1B6LP88</accession>
<protein>
    <submittedName>
        <fullName evidence="1">Uncharacterized protein</fullName>
    </submittedName>
</protein>
<gene>
    <name evidence="1" type="ORF">g.54956</name>
</gene>
<dbReference type="EMBL" id="GEBQ01014643">
    <property type="protein sequence ID" value="JAT25334.1"/>
    <property type="molecule type" value="Transcribed_RNA"/>
</dbReference>
<sequence length="183" mass="21327">DNPVPSTSTDNSFLNFAPVPKKVQKVQKAKQCEKQHSQILTSTPMKIKLEIARERKMLKEEKKKQREVKRVARQLRFEIPRRKKLISKKIKSKKEEESSDESDFDVKASCQDDEFDDIEMNQFHCAQTQPTQCDQETNDICNICGDFGKDRELWYRCVNCFSWSHADCSGADSAEDYICVYCK</sequence>
<reference evidence="1" key="1">
    <citation type="submission" date="2015-11" db="EMBL/GenBank/DDBJ databases">
        <title>De novo transcriptome assembly of four potential Pierce s Disease insect vectors from Arizona vineyards.</title>
        <authorList>
            <person name="Tassone E.E."/>
        </authorList>
    </citation>
    <scope>NUCLEOTIDE SEQUENCE</scope>
</reference>
<organism evidence="1">
    <name type="scientific">Graphocephala atropunctata</name>
    <dbReference type="NCBI Taxonomy" id="36148"/>
    <lineage>
        <taxon>Eukaryota</taxon>
        <taxon>Metazoa</taxon>
        <taxon>Ecdysozoa</taxon>
        <taxon>Arthropoda</taxon>
        <taxon>Hexapoda</taxon>
        <taxon>Insecta</taxon>
        <taxon>Pterygota</taxon>
        <taxon>Neoptera</taxon>
        <taxon>Paraneoptera</taxon>
        <taxon>Hemiptera</taxon>
        <taxon>Auchenorrhyncha</taxon>
        <taxon>Membracoidea</taxon>
        <taxon>Cicadellidae</taxon>
        <taxon>Cicadellinae</taxon>
        <taxon>Cicadellini</taxon>
        <taxon>Graphocephala</taxon>
    </lineage>
</organism>
<dbReference type="AlphaFoldDB" id="A0A1B6LP88"/>
<name>A0A1B6LP88_9HEMI</name>